<dbReference type="Proteomes" id="UP000285569">
    <property type="component" value="Unassembled WGS sequence"/>
</dbReference>
<evidence type="ECO:0000313" key="2">
    <source>
        <dbReference type="Proteomes" id="UP000285569"/>
    </source>
</evidence>
<dbReference type="CDD" id="cd02440">
    <property type="entry name" value="AdoMet_MTases"/>
    <property type="match status" value="1"/>
</dbReference>
<accession>A0ABX9M6C7</accession>
<keyword evidence="2" id="KW-1185">Reference proteome</keyword>
<dbReference type="RefSeq" id="WP_118954931.1">
    <property type="nucleotide sequence ID" value="NZ_QHCR01000002.1"/>
</dbReference>
<organism evidence="1 2">
    <name type="scientific">Leptospira yasudae</name>
    <dbReference type="NCBI Taxonomy" id="2202201"/>
    <lineage>
        <taxon>Bacteria</taxon>
        <taxon>Pseudomonadati</taxon>
        <taxon>Spirochaetota</taxon>
        <taxon>Spirochaetia</taxon>
        <taxon>Leptospirales</taxon>
        <taxon>Leptospiraceae</taxon>
        <taxon>Leptospira</taxon>
    </lineage>
</organism>
<reference evidence="1 2" key="2">
    <citation type="journal article" date="2020" name="Int. J. Syst. Evol. Microbiol.">
        <title>Leptospira yasudae sp. nov. and Leptospira stimsonii sp. nov., two new species of the pathogenic group isolated from environmental sources.</title>
        <authorList>
            <person name="Casanovas-Massana A."/>
            <person name="Hamond C."/>
            <person name="Santos L.A."/>
            <person name="de Oliveira D."/>
            <person name="Hacker K.P."/>
            <person name="Balassiano I."/>
            <person name="Costa F."/>
            <person name="Medeiros M.A."/>
            <person name="Reis M.G."/>
            <person name="Ko A.I."/>
            <person name="Wunder E.A."/>
        </authorList>
    </citation>
    <scope>NUCLEOTIDE SEQUENCE [LARGE SCALE GENOMIC DNA]</scope>
    <source>
        <strain evidence="1 2">B21</strain>
    </source>
</reference>
<reference evidence="2" key="1">
    <citation type="submission" date="2018-05" db="EMBL/GenBank/DDBJ databases">
        <title>Leptospira yasudae sp. nov. and Leptospira stimsonii sp. nov., two pathogenic species of the genus Leptospira isolated from environmental sources.</title>
        <authorList>
            <person name="Casanovas-Massana A."/>
            <person name="Hamond C."/>
            <person name="Santos L.A."/>
            <person name="Hacker K.P."/>
            <person name="Balassiano I."/>
            <person name="Medeiros M.A."/>
            <person name="Reis M.G."/>
            <person name="Ko A.I."/>
            <person name="Wunder E.A."/>
        </authorList>
    </citation>
    <scope>NUCLEOTIDE SEQUENCE [LARGE SCALE GENOMIC DNA]</scope>
    <source>
        <strain evidence="2">B21</strain>
    </source>
</reference>
<dbReference type="InterPro" id="IPR029063">
    <property type="entry name" value="SAM-dependent_MTases_sf"/>
</dbReference>
<dbReference type="Pfam" id="PF13489">
    <property type="entry name" value="Methyltransf_23"/>
    <property type="match status" value="1"/>
</dbReference>
<dbReference type="PANTHER" id="PTHR45036">
    <property type="entry name" value="METHYLTRANSFERASE LIKE 7B"/>
    <property type="match status" value="1"/>
</dbReference>
<dbReference type="Gene3D" id="3.40.50.150">
    <property type="entry name" value="Vaccinia Virus protein VP39"/>
    <property type="match status" value="1"/>
</dbReference>
<proteinExistence type="predicted"/>
<dbReference type="EMBL" id="QHCR01000002">
    <property type="protein sequence ID" value="RHX81418.1"/>
    <property type="molecule type" value="Genomic_DNA"/>
</dbReference>
<sequence length="221" mass="24929">MSFSSKSTAPESLYARLFARFYDRFMNRIETKVLYLRRKELIAPLHGKILEIGSGTGINFPLYGSKADVTAIEPSAAMMEKAKQRMANLLQPSSVHSKIRMEIGGLGNPETEALVPPNSMDAIVFTLVLCTVPDLEYAIRFARSRLKKGGKIFLLEHVQAQSAAGRILQNILNPFWKRFAQGCNINRNPAAILKAEGFRSIQEDRFRHTLPFYQAIYEFGE</sequence>
<evidence type="ECO:0008006" key="3">
    <source>
        <dbReference type="Google" id="ProtNLM"/>
    </source>
</evidence>
<comment type="caution">
    <text evidence="1">The sequence shown here is derived from an EMBL/GenBank/DDBJ whole genome shotgun (WGS) entry which is preliminary data.</text>
</comment>
<dbReference type="SUPFAM" id="SSF53335">
    <property type="entry name" value="S-adenosyl-L-methionine-dependent methyltransferases"/>
    <property type="match status" value="1"/>
</dbReference>
<evidence type="ECO:0000313" key="1">
    <source>
        <dbReference type="EMBL" id="RHX81418.1"/>
    </source>
</evidence>
<name>A0ABX9M6C7_9LEPT</name>
<dbReference type="InterPro" id="IPR052356">
    <property type="entry name" value="Thiol_S-MT"/>
</dbReference>
<protein>
    <recommendedName>
        <fullName evidence="3">SAM-dependent methyltransferase</fullName>
    </recommendedName>
</protein>
<gene>
    <name evidence="1" type="ORF">DLM77_04805</name>
</gene>
<dbReference type="PANTHER" id="PTHR45036:SF1">
    <property type="entry name" value="METHYLTRANSFERASE LIKE 7A"/>
    <property type="match status" value="1"/>
</dbReference>